<keyword evidence="3" id="KW-0804">Transcription</keyword>
<dbReference type="Proteomes" id="UP000664417">
    <property type="component" value="Unassembled WGS sequence"/>
</dbReference>
<dbReference type="EMBL" id="JAFREP010000024">
    <property type="protein sequence ID" value="MBO1321473.1"/>
    <property type="molecule type" value="Genomic_DNA"/>
</dbReference>
<evidence type="ECO:0000256" key="2">
    <source>
        <dbReference type="ARBA" id="ARBA00023125"/>
    </source>
</evidence>
<reference evidence="6" key="1">
    <citation type="submission" date="2021-03" db="EMBL/GenBank/DDBJ databases">
        <authorList>
            <person name="Wang G."/>
        </authorList>
    </citation>
    <scope>NUCLEOTIDE SEQUENCE</scope>
    <source>
        <strain evidence="6">KCTC 12899</strain>
    </source>
</reference>
<name>A0A8J7QN52_9BACT</name>
<gene>
    <name evidence="6" type="ORF">J3U88_23525</name>
</gene>
<comment type="caution">
    <text evidence="6">The sequence shown here is derived from an EMBL/GenBank/DDBJ whole genome shotgun (WGS) entry which is preliminary data.</text>
</comment>
<dbReference type="Gene3D" id="1.10.357.10">
    <property type="entry name" value="Tetracycline Repressor, domain 2"/>
    <property type="match status" value="1"/>
</dbReference>
<proteinExistence type="predicted"/>
<keyword evidence="7" id="KW-1185">Reference proteome</keyword>
<sequence length="208" mass="22981">MQPKRKRGRPRTVEREATVLLAMENYWREGVHTLSVNEICRRTNLSKPALYREFGGEDGLLDAALAHYQKMVIDTMTADIDPNRPFAETLARIVAGLTGPRDTPQGCLLVKVRDNPAAQGPLTQKRVATIVAAMQAGYAALFQQAQARGETRTDISPEPAGRYLDTQINTILRRLAWNEPPEVIAWEACLALSALLPPGTPLDIPTQN</sequence>
<evidence type="ECO:0000256" key="4">
    <source>
        <dbReference type="PROSITE-ProRule" id="PRU00335"/>
    </source>
</evidence>
<evidence type="ECO:0000256" key="1">
    <source>
        <dbReference type="ARBA" id="ARBA00023015"/>
    </source>
</evidence>
<dbReference type="SUPFAM" id="SSF48498">
    <property type="entry name" value="Tetracyclin repressor-like, C-terminal domain"/>
    <property type="match status" value="1"/>
</dbReference>
<dbReference type="Pfam" id="PF00440">
    <property type="entry name" value="TetR_N"/>
    <property type="match status" value="1"/>
</dbReference>
<feature type="DNA-binding region" description="H-T-H motif" evidence="4">
    <location>
        <begin position="35"/>
        <end position="54"/>
    </location>
</feature>
<dbReference type="GO" id="GO:0003677">
    <property type="term" value="F:DNA binding"/>
    <property type="evidence" value="ECO:0007669"/>
    <property type="project" value="UniProtKB-UniRule"/>
</dbReference>
<dbReference type="PANTHER" id="PTHR47506:SF10">
    <property type="entry name" value="TRANSCRIPTIONAL REGULATORY PROTEIN"/>
    <property type="match status" value="1"/>
</dbReference>
<dbReference type="InterPro" id="IPR036271">
    <property type="entry name" value="Tet_transcr_reg_TetR-rel_C_sf"/>
</dbReference>
<accession>A0A8J7QN52</accession>
<organism evidence="6 7">
    <name type="scientific">Acanthopleuribacter pedis</name>
    <dbReference type="NCBI Taxonomy" id="442870"/>
    <lineage>
        <taxon>Bacteria</taxon>
        <taxon>Pseudomonadati</taxon>
        <taxon>Acidobacteriota</taxon>
        <taxon>Holophagae</taxon>
        <taxon>Acanthopleuribacterales</taxon>
        <taxon>Acanthopleuribacteraceae</taxon>
        <taxon>Acanthopleuribacter</taxon>
    </lineage>
</organism>
<dbReference type="PROSITE" id="PS50977">
    <property type="entry name" value="HTH_TETR_2"/>
    <property type="match status" value="1"/>
</dbReference>
<dbReference type="PANTHER" id="PTHR47506">
    <property type="entry name" value="TRANSCRIPTIONAL REGULATORY PROTEIN"/>
    <property type="match status" value="1"/>
</dbReference>
<evidence type="ECO:0000256" key="3">
    <source>
        <dbReference type="ARBA" id="ARBA00023163"/>
    </source>
</evidence>
<evidence type="ECO:0000259" key="5">
    <source>
        <dbReference type="PROSITE" id="PS50977"/>
    </source>
</evidence>
<evidence type="ECO:0000313" key="7">
    <source>
        <dbReference type="Proteomes" id="UP000664417"/>
    </source>
</evidence>
<dbReference type="Gene3D" id="1.10.10.60">
    <property type="entry name" value="Homeodomain-like"/>
    <property type="match status" value="1"/>
</dbReference>
<keyword evidence="2 4" id="KW-0238">DNA-binding</keyword>
<dbReference type="InterPro" id="IPR009057">
    <property type="entry name" value="Homeodomain-like_sf"/>
</dbReference>
<evidence type="ECO:0000313" key="6">
    <source>
        <dbReference type="EMBL" id="MBO1321473.1"/>
    </source>
</evidence>
<dbReference type="InterPro" id="IPR001647">
    <property type="entry name" value="HTH_TetR"/>
</dbReference>
<keyword evidence="1" id="KW-0805">Transcription regulation</keyword>
<dbReference type="RefSeq" id="WP_207861447.1">
    <property type="nucleotide sequence ID" value="NZ_JAFREP010000024.1"/>
</dbReference>
<dbReference type="AlphaFoldDB" id="A0A8J7QN52"/>
<protein>
    <submittedName>
        <fullName evidence="6">TetR/AcrR family transcriptional regulator</fullName>
    </submittedName>
</protein>
<dbReference type="SUPFAM" id="SSF46689">
    <property type="entry name" value="Homeodomain-like"/>
    <property type="match status" value="1"/>
</dbReference>
<feature type="domain" description="HTH tetR-type" evidence="5">
    <location>
        <begin position="12"/>
        <end position="72"/>
    </location>
</feature>